<evidence type="ECO:0000313" key="1">
    <source>
        <dbReference type="EMBL" id="MDA3968312.1"/>
    </source>
</evidence>
<evidence type="ECO:0000313" key="2">
    <source>
        <dbReference type="Proteomes" id="UP001210261"/>
    </source>
</evidence>
<protein>
    <submittedName>
        <fullName evidence="1">Uncharacterized protein</fullName>
    </submittedName>
</protein>
<reference evidence="1 2" key="1">
    <citation type="submission" date="2023-01" db="EMBL/GenBank/DDBJ databases">
        <title>Description of Helicobacter ibis sp. nov. isolated from faecal droppings of black-faced ibis (Theristicus melanopis).</title>
        <authorList>
            <person name="Lopez-Cantillo M."/>
            <person name="Vidal-Veuthey B."/>
            <person name="Mella A."/>
            <person name="De La Haba R."/>
            <person name="Collado L."/>
        </authorList>
    </citation>
    <scope>NUCLEOTIDE SEQUENCE [LARGE SCALE GENOMIC DNA]</scope>
    <source>
        <strain evidence="1 2">A82</strain>
    </source>
</reference>
<sequence length="46" mass="5570">MALIDEIYKNKDMWREKILEYRESKIYNFGSASAYLADFLSKEFKN</sequence>
<organism evidence="1 2">
    <name type="scientific">Helicobacter ibis</name>
    <dbReference type="NCBI Taxonomy" id="2962633"/>
    <lineage>
        <taxon>Bacteria</taxon>
        <taxon>Pseudomonadati</taxon>
        <taxon>Campylobacterota</taxon>
        <taxon>Epsilonproteobacteria</taxon>
        <taxon>Campylobacterales</taxon>
        <taxon>Helicobacteraceae</taxon>
        <taxon>Helicobacter</taxon>
    </lineage>
</organism>
<dbReference type="RefSeq" id="WP_271020605.1">
    <property type="nucleotide sequence ID" value="NZ_JAQHXR010000001.1"/>
</dbReference>
<comment type="caution">
    <text evidence="1">The sequence shown here is derived from an EMBL/GenBank/DDBJ whole genome shotgun (WGS) entry which is preliminary data.</text>
</comment>
<proteinExistence type="predicted"/>
<gene>
    <name evidence="1" type="ORF">PF021_01325</name>
</gene>
<accession>A0ABT4VC77</accession>
<name>A0ABT4VC77_9HELI</name>
<dbReference type="EMBL" id="JAQHXR010000001">
    <property type="protein sequence ID" value="MDA3968312.1"/>
    <property type="molecule type" value="Genomic_DNA"/>
</dbReference>
<keyword evidence="2" id="KW-1185">Reference proteome</keyword>
<dbReference type="Proteomes" id="UP001210261">
    <property type="component" value="Unassembled WGS sequence"/>
</dbReference>